<protein>
    <submittedName>
        <fullName evidence="1">Uncharacterized protein</fullName>
    </submittedName>
</protein>
<proteinExistence type="predicted"/>
<evidence type="ECO:0000313" key="2">
    <source>
        <dbReference type="Proteomes" id="UP000037185"/>
    </source>
</evidence>
<accession>A0ACC4W912</accession>
<name>A0ACC4W912_STRFR</name>
<evidence type="ECO:0000313" key="1">
    <source>
        <dbReference type="EMBL" id="KNE80887.1"/>
    </source>
</evidence>
<dbReference type="EMBL" id="LGSP01000040">
    <property type="protein sequence ID" value="KNE80887.1"/>
    <property type="molecule type" value="Genomic_DNA"/>
</dbReference>
<organism evidence="1 2">
    <name type="scientific">Streptomyces fradiae</name>
    <name type="common">Streptomyces roseoflavus</name>
    <dbReference type="NCBI Taxonomy" id="1906"/>
    <lineage>
        <taxon>Bacteria</taxon>
        <taxon>Bacillati</taxon>
        <taxon>Actinomycetota</taxon>
        <taxon>Actinomycetes</taxon>
        <taxon>Kitasatosporales</taxon>
        <taxon>Streptomycetaceae</taxon>
        <taxon>Streptomyces</taxon>
    </lineage>
</organism>
<dbReference type="Proteomes" id="UP000037185">
    <property type="component" value="Unassembled WGS sequence"/>
</dbReference>
<comment type="caution">
    <text evidence="1">The sequence shown here is derived from an EMBL/GenBank/DDBJ whole genome shotgun (WGS) entry which is preliminary data.</text>
</comment>
<reference evidence="1" key="1">
    <citation type="submission" date="2015-07" db="EMBL/GenBank/DDBJ databases">
        <title>Draft genome sequence of Streptomyces fradiae, a resistant strain to nitron-oligomycin.</title>
        <authorList>
            <person name="Vatlin A.A."/>
            <person name="Bekker O.B."/>
            <person name="Danilenko V.N."/>
        </authorList>
    </citation>
    <scope>NUCLEOTIDE SEQUENCE</scope>
    <source>
        <strain evidence="1">Olg1-1</strain>
    </source>
</reference>
<sequence>MRRRMPQVTAVLSATALLTLTGCVTVDGERAVVPAVTKAEAAKALQRFTDGYNRANRELDPALGARVETGALQTMGEADLKARRVKNPDGLPDYPPLKLTDARFAIPRQAGWPKFFVADTDSNRDDNRWLLVFTRSALDDPWKAAYLSILSRDEVPEFAVDEDGYAEPVTGGRGSALVTDPAKISKTYTDYLGSGEGDLFADGYATSAQLAYRKRESKTPKYWTQFADQPARPPQYRTVALRTEDGGALAFFAAHHTQKQTMAEGFTINKINDQKANALLTGKAEKSLTLVRISQSAVSIPPEEDGGKVVFLNRLEGLTAARGG</sequence>
<keyword evidence="2" id="KW-1185">Reference proteome</keyword>
<gene>
    <name evidence="1" type="ORF">ADZ36_19740</name>
</gene>